<organism evidence="2 3">
    <name type="scientific">Arthrobotrys musiformis</name>
    <dbReference type="NCBI Taxonomy" id="47236"/>
    <lineage>
        <taxon>Eukaryota</taxon>
        <taxon>Fungi</taxon>
        <taxon>Dikarya</taxon>
        <taxon>Ascomycota</taxon>
        <taxon>Pezizomycotina</taxon>
        <taxon>Orbiliomycetes</taxon>
        <taxon>Orbiliales</taxon>
        <taxon>Orbiliaceae</taxon>
        <taxon>Arthrobotrys</taxon>
    </lineage>
</organism>
<feature type="compositionally biased region" description="Basic and acidic residues" evidence="1">
    <location>
        <begin position="258"/>
        <end position="275"/>
    </location>
</feature>
<gene>
    <name evidence="2" type="ORF">TWF481_011700</name>
</gene>
<dbReference type="EMBL" id="JAVHJL010000008">
    <property type="protein sequence ID" value="KAK6499129.1"/>
    <property type="molecule type" value="Genomic_DNA"/>
</dbReference>
<dbReference type="AlphaFoldDB" id="A0AAV9VZ80"/>
<accession>A0AAV9VZ80</accession>
<reference evidence="2 3" key="1">
    <citation type="submission" date="2023-08" db="EMBL/GenBank/DDBJ databases">
        <authorList>
            <person name="Palmer J.M."/>
        </authorList>
    </citation>
    <scope>NUCLEOTIDE SEQUENCE [LARGE SCALE GENOMIC DNA]</scope>
    <source>
        <strain evidence="2 3">TWF481</strain>
    </source>
</reference>
<feature type="region of interest" description="Disordered" evidence="1">
    <location>
        <begin position="258"/>
        <end position="309"/>
    </location>
</feature>
<protein>
    <submittedName>
        <fullName evidence="2">Uncharacterized protein</fullName>
    </submittedName>
</protein>
<keyword evidence="3" id="KW-1185">Reference proteome</keyword>
<name>A0AAV9VZ80_9PEZI</name>
<sequence>MKRHQIDPYYIALLAEKCLKDYDMINFIIDRGSTVFGTRKYSYEPSRQIDDIHVSMLKVGVPSKGIIGDYSVSATIPSWLYAKYELIPDILRQLRICYTENKDCHGTLEDHIDLFMKKILGPASIVPTTDEDLLWVRGLSSIYIRQTETHLLPLGESGVMRVLLKKDLEVTEGRRKWRAEHKDTMLESIQEDGGTAYVSRQASKLLGSRRNGPESRKRDAEETLYGLGWRKRDMNWRKVYFKVNEALERDIAAWKGKTENEGDTAHEGEKEKEDISSETTSTQQENIAATKAPEAQPAVGTKGRSDDIMKSVERAEKKRKSIPRRIGGGILRFMKIKK</sequence>
<evidence type="ECO:0000313" key="2">
    <source>
        <dbReference type="EMBL" id="KAK6499129.1"/>
    </source>
</evidence>
<feature type="region of interest" description="Disordered" evidence="1">
    <location>
        <begin position="201"/>
        <end position="220"/>
    </location>
</feature>
<evidence type="ECO:0000313" key="3">
    <source>
        <dbReference type="Proteomes" id="UP001370758"/>
    </source>
</evidence>
<feature type="compositionally biased region" description="Polar residues" evidence="1">
    <location>
        <begin position="277"/>
        <end position="287"/>
    </location>
</feature>
<feature type="compositionally biased region" description="Basic and acidic residues" evidence="1">
    <location>
        <begin position="211"/>
        <end position="220"/>
    </location>
</feature>
<comment type="caution">
    <text evidence="2">The sequence shown here is derived from an EMBL/GenBank/DDBJ whole genome shotgun (WGS) entry which is preliminary data.</text>
</comment>
<proteinExistence type="predicted"/>
<evidence type="ECO:0000256" key="1">
    <source>
        <dbReference type="SAM" id="MobiDB-lite"/>
    </source>
</evidence>
<dbReference type="Proteomes" id="UP001370758">
    <property type="component" value="Unassembled WGS sequence"/>
</dbReference>